<accession>A0AAX3QLY8</accession>
<dbReference type="Proteomes" id="UP001221009">
    <property type="component" value="Chromosome"/>
</dbReference>
<proteinExistence type="predicted"/>
<evidence type="ECO:0008006" key="3">
    <source>
        <dbReference type="Google" id="ProtNLM"/>
    </source>
</evidence>
<dbReference type="EMBL" id="CP120353">
    <property type="protein sequence ID" value="WET62398.1"/>
    <property type="molecule type" value="Genomic_DNA"/>
</dbReference>
<evidence type="ECO:0000313" key="2">
    <source>
        <dbReference type="Proteomes" id="UP001221009"/>
    </source>
</evidence>
<name>A0AAX3QLY8_PARDI</name>
<gene>
    <name evidence="1" type="ORF">P2T59_11785</name>
</gene>
<reference evidence="1" key="1">
    <citation type="submission" date="2023-03" db="EMBL/GenBank/DDBJ databases">
        <title>Parabacteroides distasonis, a bacteria resistant against UC.</title>
        <authorList>
            <person name="Dai W."/>
        </authorList>
    </citation>
    <scope>NUCLEOTIDE SEQUENCE</scope>
    <source>
        <strain evidence="1">F1-28</strain>
    </source>
</reference>
<evidence type="ECO:0000313" key="1">
    <source>
        <dbReference type="EMBL" id="WET62398.1"/>
    </source>
</evidence>
<dbReference type="RefSeq" id="WP_008781093.1">
    <property type="nucleotide sequence ID" value="NZ_CP120353.1"/>
</dbReference>
<sequence>MRTISRYIKRGVFLLFLLVSFVNIQGQTGNQPVKVTKRRALVGPYCMVNRISSVANVATNYSHLEYITDSDLNNYASITGIKVDALLSPVLSVKDTKNTYKGGTTAGFSLASTESGGLLSLEVIQLFSITTYLNGKEQETIAVGGASSGGVGLDLIKIPGSDAVSVDVCVKTTKDFDEIYLMQGGLHVEAINQLSIRYAFVGDPKEVLLTYDGVETYGIELGLGEKGIQIDYDKCDGMPWPVKDKPLREDTFHDKLFDSDTTNYLGTGGLAIGEWFHAQIGTTYEFPAGTEVGFKYFNKGLLDLSLGSFVTITLYDKNNKEVQTETLSAGILKLGVVTTGEITSAITSKVPFYSARLTVGAGALSVNLGGVGIYYGFVREKPEIDHHCPIQPSLSATVCDNVTTYELRSNPDVKVKWKLTNFEFFSGEDPRDPQEVMNNVQIGETANGVTKVTGLTVEGVYTFKATAVDCTAEPPCSETVTLTKGVRPPSSSCGTPVFNADGNEKYELSTSTYGVTGGLISISDIKDKTNILDGNFDNYASYVSGLSVASNLGIIGIKTVGGESFDLGIEGDKRVGFIVENASTFLDADVLQFLRIRLFRNGEVVYENVIDESNVVGVGLIGSEQSQKIRYSVKVPASVDFDEFQLWTSGVLNLGLNTLRIYYGFMESADDDCSDPLKNGCALAVSTEETNASLSLQIPFQTVSVAGTLVNGDLLLDGDMNTALTYTPAVGVGTGLVLCVKLGRTMDKTQQLGLALDSKTFVLGAGVGSWITVSTYLNGQETGEKFSDWNTVGLDVIGYGDRRYLISQPTLPYDEVRIAFAAVVSALEGYNLYGLFFRSDIDGDGLPDCMDPESCAGGLANLRTTPHICEGEKVVLYGQAKFEEEEEKDYKMSIFKKADDIHTAEPVFSKTFTIHKGIFQQEIWEATEAGEYKLIIYDKDDENAEFVLSELYFTVHPLETTWLENVTGTDWNAWENWSKGSPWTCTNVIIPESAQAYPILEADASNGCNYIHFEPNAEVKNTHHLDYKKAWVDIELSPNRYYMVAAPLKRIYSGDWFVAANGIQLPDTFTSLTANNYPENRVTPTIYQRIWDAAYMEQLINSSNRPFVKPGDKVDIAVTGWTKPFNWLATPYDKNTLDGQEFDFNALSVWVHPLKPSEKEEGDNGQTYTFRFPKEHTEYHYYDEKGTQLSVGVRINDRNNSGRFIYEQEDGKATFPVVMRFKNGSFNNNTFLVGNPFMTHIDVKKFLERNEHIASVKIYDGQNGTANSLIHNLDGDGILEARPGNGGDGLRAIAPTQSFFVTCEERMVESCTITFTEDMLETQPELQQANRLSRKQSASVASRSVRLMASADNCQSGALVYFSQKANDHYRENEDAEVLLENEINPTIALFTIAEQRALDIQQRANGGEIPLGIYLAKPADVNLSITIPESYSGWILKDLDNNRIHPLLAGKENKIELGRLTTNIGRFCLKGESIATSNGVIAATQPKVFCYRDESGGQVIVRSTEGLMRRCDVFTIDGRMSGRVQSESAEYRLPIAKGAYVVKVYLRDGTSAVVKVF</sequence>
<protein>
    <recommendedName>
        <fullName evidence="3">T9SS type A sorting domain-containing protein</fullName>
    </recommendedName>
</protein>
<organism evidence="1 2">
    <name type="scientific">Parabacteroides distasonis</name>
    <dbReference type="NCBI Taxonomy" id="823"/>
    <lineage>
        <taxon>Bacteria</taxon>
        <taxon>Pseudomonadati</taxon>
        <taxon>Bacteroidota</taxon>
        <taxon>Bacteroidia</taxon>
        <taxon>Bacteroidales</taxon>
        <taxon>Tannerellaceae</taxon>
        <taxon>Parabacteroides</taxon>
    </lineage>
</organism>